<name>A0A4C1S8Z1_EUMVA</name>
<dbReference type="InterPro" id="IPR013320">
    <property type="entry name" value="ConA-like_dom_sf"/>
</dbReference>
<dbReference type="InterPro" id="IPR028974">
    <property type="entry name" value="TSP_type-3_rpt"/>
</dbReference>
<dbReference type="InterPro" id="IPR003367">
    <property type="entry name" value="Thrombospondin_3-like_rpt"/>
</dbReference>
<dbReference type="InterPro" id="IPR009030">
    <property type="entry name" value="Growth_fac_rcpt_cys_sf"/>
</dbReference>
<keyword evidence="3" id="KW-0732">Signal</keyword>
<keyword evidence="8" id="KW-0325">Glycoprotein</keyword>
<dbReference type="Gene3D" id="2.60.120.200">
    <property type="match status" value="1"/>
</dbReference>
<keyword evidence="7" id="KW-1015">Disulfide bond</keyword>
<feature type="compositionally biased region" description="Basic and acidic residues" evidence="11">
    <location>
        <begin position="673"/>
        <end position="685"/>
    </location>
</feature>
<evidence type="ECO:0000313" key="13">
    <source>
        <dbReference type="EMBL" id="GBO98405.1"/>
    </source>
</evidence>
<dbReference type="PROSITE" id="PS51236">
    <property type="entry name" value="TSP_CTER"/>
    <property type="match status" value="1"/>
</dbReference>
<dbReference type="Pfam" id="PF07645">
    <property type="entry name" value="EGF_CA"/>
    <property type="match status" value="2"/>
</dbReference>
<evidence type="ECO:0000259" key="12">
    <source>
        <dbReference type="PROSITE" id="PS51236"/>
    </source>
</evidence>
<dbReference type="SUPFAM" id="SSF49899">
    <property type="entry name" value="Concanavalin A-like lectins/glucanases"/>
    <property type="match status" value="1"/>
</dbReference>
<protein>
    <submittedName>
        <fullName evidence="13">Thrombospondin-3b</fullName>
    </submittedName>
</protein>
<feature type="repeat" description="TSP type-3" evidence="9">
    <location>
        <begin position="795"/>
        <end position="830"/>
    </location>
</feature>
<feature type="compositionally biased region" description="Acidic residues" evidence="11">
    <location>
        <begin position="798"/>
        <end position="812"/>
    </location>
</feature>
<dbReference type="GO" id="GO:0005509">
    <property type="term" value="F:calcium ion binding"/>
    <property type="evidence" value="ECO:0007669"/>
    <property type="project" value="UniProtKB-UniRule"/>
</dbReference>
<dbReference type="SMART" id="SM00181">
    <property type="entry name" value="EGF"/>
    <property type="match status" value="10"/>
</dbReference>
<evidence type="ECO:0000256" key="6">
    <source>
        <dbReference type="ARBA" id="ARBA00022889"/>
    </source>
</evidence>
<dbReference type="InterPro" id="IPR017897">
    <property type="entry name" value="Thrombospondin_3_rpt"/>
</dbReference>
<accession>A0A4C1S8Z1</accession>
<feature type="repeat" description="TSP type-3" evidence="9">
    <location>
        <begin position="698"/>
        <end position="733"/>
    </location>
</feature>
<dbReference type="FunFam" id="2.60.120.200:FF:000002">
    <property type="entry name" value="Thrombospondin 3"/>
    <property type="match status" value="1"/>
</dbReference>
<dbReference type="InterPro" id="IPR000742">
    <property type="entry name" value="EGF"/>
</dbReference>
<dbReference type="SUPFAM" id="SSF57184">
    <property type="entry name" value="Growth factor receptor domain"/>
    <property type="match status" value="1"/>
</dbReference>
<dbReference type="InterPro" id="IPR001881">
    <property type="entry name" value="EGF-like_Ca-bd_dom"/>
</dbReference>
<dbReference type="CDD" id="cd00054">
    <property type="entry name" value="EGF_CA"/>
    <property type="match status" value="2"/>
</dbReference>
<evidence type="ECO:0000256" key="1">
    <source>
        <dbReference type="ARBA" id="ARBA00009456"/>
    </source>
</evidence>
<evidence type="ECO:0000256" key="11">
    <source>
        <dbReference type="SAM" id="MobiDB-lite"/>
    </source>
</evidence>
<proteinExistence type="inferred from homology"/>
<feature type="repeat" description="TSP type-3" evidence="9">
    <location>
        <begin position="831"/>
        <end position="866"/>
    </location>
</feature>
<evidence type="ECO:0000256" key="2">
    <source>
        <dbReference type="ARBA" id="ARBA00022536"/>
    </source>
</evidence>
<gene>
    <name evidence="13" type="primary">thbs3b</name>
    <name evidence="13" type="ORF">EVAR_65004_1</name>
</gene>
<dbReference type="PANTHER" id="PTHR10199">
    <property type="entry name" value="THROMBOSPONDIN"/>
    <property type="match status" value="1"/>
</dbReference>
<evidence type="ECO:0000256" key="7">
    <source>
        <dbReference type="ARBA" id="ARBA00023157"/>
    </source>
</evidence>
<dbReference type="InterPro" id="IPR018097">
    <property type="entry name" value="EGF_Ca-bd_CS"/>
</dbReference>
<comment type="similarity">
    <text evidence="1">Belongs to the thrombospondin family.</text>
</comment>
<dbReference type="SUPFAM" id="SSF103647">
    <property type="entry name" value="TSP type-3 repeat"/>
    <property type="match status" value="3"/>
</dbReference>
<dbReference type="Proteomes" id="UP000299102">
    <property type="component" value="Unassembled WGS sequence"/>
</dbReference>
<dbReference type="OrthoDB" id="14563at2759"/>
<dbReference type="STRING" id="151549.A0A4C1S8Z1"/>
<dbReference type="Pfam" id="PF05735">
    <property type="entry name" value="TSP_C"/>
    <property type="match status" value="1"/>
</dbReference>
<evidence type="ECO:0000256" key="8">
    <source>
        <dbReference type="ARBA" id="ARBA00023180"/>
    </source>
</evidence>
<sequence length="1112" mass="125507">MLKNHEYQEERAVLEIHGSERAALDAIGCDVDDKKVKAPNSVGSDVEEVKDFLAKDARRKREGEEMQADEYINNNYIGTETPPQTTPQRGDIPPNVEVCDEEVARQLTLLRDTIEKLRTEIAEQQRTIQALRQQLHECCRAPSDHCTSTSCYPGVRCENVGSGHRCGPCPPGYSGDGRQCQPQRTCAQISCFRDVQCTETAAGPRCGPCPPGYVGDGRQCQHRCQVQKPCTRGRCIPSRDNPYYRCEECPQGYEWDDGEEQCRHMCSTRAPCGHQRCFPAAESPYYRCECPRGHDWDDERKQCRHICDRHAPCGEHRCHPTSQHPYYRCQEQCSYGYEWDDGQRRCRSVCEIHRPCGGRRCRIVPESPFYSCETCAPGSQWNDEQGQCQHICETQHPCELRKCYHIPENPYYRCEQCLPGFEWDDGQQECRHLCDTRTLCRDQRCLQSADAPYYHCENCPDGYVWDGYCKDIDECVAVQPCDEHVTCTNRKGGFECGPCPPGYQGSSGWRGAGRDRLRERCVDVDECLEPASCPYPRRCINTMGSYTCMPCGQGYRDANMTPPCFPTPESLRRCSNNCARYHAVCGPNYECVCDYGWAGNGTVCGPDRDLDGWPDGALACAELRCRADNCPDISNSGQEDYDGDGRGDICDTDADADNVPNILDNCPLTYNPDQKDSDKDRRGDACDNCPREYNPGQEDADGDRMGDICDPDMDNDGVPNDLDNCPRVPNRDQANSDGDAVGDACDNCPRVDNALQEDNDNDEVGDACDSDVDRDRDGVQDGLDNCINTPNANQLDHDGDDMGDVCDDDDDNDGVLDRDDNCRLRYNPDQADADNDGIGDACRDDYDGDGVDNLLDNCPNNSRIHHTDFSYFRQIQLDPEGESQRDPVWIVQNAGAEILQTLNSDPGLAVGNDTFGGVDFEGTLFINSHVDDDYVGFIFGFQSNKRFYVMMWKKNQQTYWQTTPFRAVADPGIQLKLVNSKTGPGKMLRNALWNTESTPDQVTLLWKDQRNVGWHEKVAYRWKLLHRPKIGLIRLKIYENSTPVADSGNVFDSTIRGGKLGVFCFSQEMIIWSNLIYRCNDKVPMNVVKELPERLLDGVEQDLYDFECVLEI</sequence>
<dbReference type="GO" id="GO:0005576">
    <property type="term" value="C:extracellular region"/>
    <property type="evidence" value="ECO:0007669"/>
    <property type="project" value="InterPro"/>
</dbReference>
<dbReference type="Gene3D" id="4.10.1080.10">
    <property type="entry name" value="TSP type-3 repeat"/>
    <property type="match status" value="3"/>
</dbReference>
<feature type="domain" description="TSP C-terminal" evidence="12">
    <location>
        <begin position="870"/>
        <end position="1084"/>
    </location>
</feature>
<feature type="coiled-coil region" evidence="10">
    <location>
        <begin position="107"/>
        <end position="141"/>
    </location>
</feature>
<dbReference type="Pfam" id="PF02412">
    <property type="entry name" value="TSP_3"/>
    <property type="match status" value="5"/>
</dbReference>
<dbReference type="PROSITE" id="PS01187">
    <property type="entry name" value="EGF_CA"/>
    <property type="match status" value="1"/>
</dbReference>
<dbReference type="PROSITE" id="PS51234">
    <property type="entry name" value="TSP3"/>
    <property type="match status" value="4"/>
</dbReference>
<organism evidence="13 14">
    <name type="scientific">Eumeta variegata</name>
    <name type="common">Bagworm moth</name>
    <name type="synonym">Eumeta japonica</name>
    <dbReference type="NCBI Taxonomy" id="151549"/>
    <lineage>
        <taxon>Eukaryota</taxon>
        <taxon>Metazoa</taxon>
        <taxon>Ecdysozoa</taxon>
        <taxon>Arthropoda</taxon>
        <taxon>Hexapoda</taxon>
        <taxon>Insecta</taxon>
        <taxon>Pterygota</taxon>
        <taxon>Neoptera</taxon>
        <taxon>Endopterygota</taxon>
        <taxon>Lepidoptera</taxon>
        <taxon>Glossata</taxon>
        <taxon>Ditrysia</taxon>
        <taxon>Tineoidea</taxon>
        <taxon>Psychidae</taxon>
        <taxon>Oiketicinae</taxon>
        <taxon>Eumeta</taxon>
    </lineage>
</organism>
<dbReference type="InterPro" id="IPR049883">
    <property type="entry name" value="NOTCH1_EGF-like"/>
</dbReference>
<dbReference type="SMART" id="SM00179">
    <property type="entry name" value="EGF_CA"/>
    <property type="match status" value="3"/>
</dbReference>
<dbReference type="InterPro" id="IPR008859">
    <property type="entry name" value="Thrombospondin_C"/>
</dbReference>
<dbReference type="PANTHER" id="PTHR10199:SF100">
    <property type="entry name" value="THROMBOSPONDIN, ISOFORM A"/>
    <property type="match status" value="1"/>
</dbReference>
<dbReference type="FunFam" id="4.10.1080.10:FF:000001">
    <property type="entry name" value="Thrombospondin 3"/>
    <property type="match status" value="1"/>
</dbReference>
<evidence type="ECO:0000313" key="14">
    <source>
        <dbReference type="Proteomes" id="UP000299102"/>
    </source>
</evidence>
<evidence type="ECO:0000256" key="5">
    <source>
        <dbReference type="ARBA" id="ARBA00022837"/>
    </source>
</evidence>
<evidence type="ECO:0000256" key="10">
    <source>
        <dbReference type="SAM" id="Coils"/>
    </source>
</evidence>
<feature type="compositionally biased region" description="Acidic residues" evidence="11">
    <location>
        <begin position="755"/>
        <end position="770"/>
    </location>
</feature>
<dbReference type="PROSITE" id="PS01186">
    <property type="entry name" value="EGF_2"/>
    <property type="match status" value="1"/>
</dbReference>
<keyword evidence="10" id="KW-0175">Coiled coil</keyword>
<evidence type="ECO:0000256" key="4">
    <source>
        <dbReference type="ARBA" id="ARBA00022737"/>
    </source>
</evidence>
<dbReference type="Gene3D" id="2.10.25.10">
    <property type="entry name" value="Laminin"/>
    <property type="match status" value="4"/>
</dbReference>
<feature type="repeat" description="TSP type-3" evidence="9">
    <location>
        <begin position="639"/>
        <end position="674"/>
    </location>
</feature>
<feature type="region of interest" description="Disordered" evidence="11">
    <location>
        <begin position="661"/>
        <end position="740"/>
    </location>
</feature>
<keyword evidence="14" id="KW-1185">Reference proteome</keyword>
<dbReference type="AlphaFoldDB" id="A0A4C1S8Z1"/>
<comment type="caution">
    <text evidence="13">The sequence shown here is derived from an EMBL/GenBank/DDBJ whole genome shotgun (WGS) entry which is preliminary data.</text>
</comment>
<evidence type="ECO:0000256" key="3">
    <source>
        <dbReference type="ARBA" id="ARBA00022729"/>
    </source>
</evidence>
<keyword evidence="5 9" id="KW-0106">Calcium</keyword>
<dbReference type="GO" id="GO:0007155">
    <property type="term" value="P:cell adhesion"/>
    <property type="evidence" value="ECO:0007669"/>
    <property type="project" value="UniProtKB-KW"/>
</dbReference>
<keyword evidence="4" id="KW-0677">Repeat</keyword>
<dbReference type="EMBL" id="BGZK01003186">
    <property type="protein sequence ID" value="GBO98405.1"/>
    <property type="molecule type" value="Genomic_DNA"/>
</dbReference>
<feature type="region of interest" description="Disordered" evidence="11">
    <location>
        <begin position="754"/>
        <end position="812"/>
    </location>
</feature>
<keyword evidence="2" id="KW-0245">EGF-like domain</keyword>
<reference evidence="13 14" key="1">
    <citation type="journal article" date="2019" name="Commun. Biol.">
        <title>The bagworm genome reveals a unique fibroin gene that provides high tensile strength.</title>
        <authorList>
            <person name="Kono N."/>
            <person name="Nakamura H."/>
            <person name="Ohtoshi R."/>
            <person name="Tomita M."/>
            <person name="Numata K."/>
            <person name="Arakawa K."/>
        </authorList>
    </citation>
    <scope>NUCLEOTIDE SEQUENCE [LARGE SCALE GENOMIC DNA]</scope>
</reference>
<dbReference type="FunFam" id="4.10.1080.10:FF:000002">
    <property type="entry name" value="Thrombospondin 3"/>
    <property type="match status" value="1"/>
</dbReference>
<keyword evidence="6" id="KW-0130">Cell adhesion</keyword>
<evidence type="ECO:0000256" key="9">
    <source>
        <dbReference type="PROSITE-ProRule" id="PRU00634"/>
    </source>
</evidence>